<evidence type="ECO:0000313" key="3">
    <source>
        <dbReference type="Proteomes" id="UP001354971"/>
    </source>
</evidence>
<comment type="caution">
    <text evidence="2">The sequence shown here is derived from an EMBL/GenBank/DDBJ whole genome shotgun (WGS) entry which is preliminary data.</text>
</comment>
<accession>A0ABU7LLI0</accession>
<organism evidence="2 3">
    <name type="scientific">Hyphobacterium lacteum</name>
    <dbReference type="NCBI Taxonomy" id="3116575"/>
    <lineage>
        <taxon>Bacteria</taxon>
        <taxon>Pseudomonadati</taxon>
        <taxon>Pseudomonadota</taxon>
        <taxon>Alphaproteobacteria</taxon>
        <taxon>Maricaulales</taxon>
        <taxon>Maricaulaceae</taxon>
        <taxon>Hyphobacterium</taxon>
    </lineage>
</organism>
<keyword evidence="3" id="KW-1185">Reference proteome</keyword>
<evidence type="ECO:0000256" key="1">
    <source>
        <dbReference type="SAM" id="Phobius"/>
    </source>
</evidence>
<feature type="transmembrane region" description="Helical" evidence="1">
    <location>
        <begin position="81"/>
        <end position="99"/>
    </location>
</feature>
<protein>
    <submittedName>
        <fullName evidence="2">Uncharacterized protein</fullName>
    </submittedName>
</protein>
<dbReference type="RefSeq" id="WP_330197415.1">
    <property type="nucleotide sequence ID" value="NZ_JAZDRP010000001.1"/>
</dbReference>
<dbReference type="EMBL" id="JAZDRP010000001">
    <property type="protein sequence ID" value="MEE2524747.1"/>
    <property type="molecule type" value="Genomic_DNA"/>
</dbReference>
<evidence type="ECO:0000313" key="2">
    <source>
        <dbReference type="EMBL" id="MEE2524747.1"/>
    </source>
</evidence>
<name>A0ABU7LLI0_9PROT</name>
<dbReference type="Proteomes" id="UP001354971">
    <property type="component" value="Unassembled WGS sequence"/>
</dbReference>
<keyword evidence="1" id="KW-0812">Transmembrane</keyword>
<keyword evidence="1" id="KW-0472">Membrane</keyword>
<gene>
    <name evidence="2" type="ORF">V0U79_00080</name>
</gene>
<feature type="transmembrane region" description="Helical" evidence="1">
    <location>
        <begin position="40"/>
        <end position="61"/>
    </location>
</feature>
<reference evidence="2 3" key="1">
    <citation type="submission" date="2024-01" db="EMBL/GenBank/DDBJ databases">
        <title>Hyphobacterium bacterium isolated from marine sediment.</title>
        <authorList>
            <person name="Zhao S."/>
        </authorList>
    </citation>
    <scope>NUCLEOTIDE SEQUENCE [LARGE SCALE GENOMIC DNA]</scope>
    <source>
        <strain evidence="3">HN65</strain>
    </source>
</reference>
<keyword evidence="1" id="KW-1133">Transmembrane helix</keyword>
<sequence length="105" mass="11081">MSPNEKLTSFLMADQAPAFDPGFIAGLEERMARDRLLSRLWQLAVLAIAIGAVCFGLAMASGPQVLATAFSGMDGVIETPGLLLAAIIVAAGVYLPRILPRALIR</sequence>
<proteinExistence type="predicted"/>